<evidence type="ECO:0000313" key="4">
    <source>
        <dbReference type="Proteomes" id="UP000008827"/>
    </source>
</evidence>
<name>I1J9G0_SOYBN</name>
<dbReference type="EMBL" id="CM000834">
    <property type="protein sequence ID" value="KRH77155.1"/>
    <property type="molecule type" value="Genomic_DNA"/>
</dbReference>
<dbReference type="GeneID" id="100779292"/>
<dbReference type="KEGG" id="gmx:100779292"/>
<feature type="compositionally biased region" description="Low complexity" evidence="1">
    <location>
        <begin position="42"/>
        <end position="53"/>
    </location>
</feature>
<evidence type="ECO:0000256" key="1">
    <source>
        <dbReference type="SAM" id="MobiDB-lite"/>
    </source>
</evidence>
<evidence type="ECO:0000313" key="3">
    <source>
        <dbReference type="EnsemblPlants" id="KRH77155"/>
    </source>
</evidence>
<reference evidence="3" key="2">
    <citation type="submission" date="2018-02" db="UniProtKB">
        <authorList>
            <consortium name="EnsemblPlants"/>
        </authorList>
    </citation>
    <scope>IDENTIFICATION</scope>
    <source>
        <strain evidence="3">Williams 82</strain>
    </source>
</reference>
<feature type="region of interest" description="Disordered" evidence="1">
    <location>
        <begin position="42"/>
        <end position="88"/>
    </location>
</feature>
<gene>
    <name evidence="3" type="primary">LOC100779292</name>
    <name evidence="2" type="ORF">GLYMA_01G195100</name>
</gene>
<dbReference type="ExpressionAtlas" id="I1J9G0">
    <property type="expression patterns" value="baseline"/>
</dbReference>
<proteinExistence type="predicted"/>
<dbReference type="AlphaFoldDB" id="I1J9G0"/>
<dbReference type="Gramene" id="KRH77155">
    <property type="protein sequence ID" value="KRH77155"/>
    <property type="gene ID" value="GLYMA_01G195100"/>
</dbReference>
<dbReference type="OMA" id="CMSDKLT"/>
<accession>I1J9G0</accession>
<dbReference type="EnsemblPlants" id="KRH77155">
    <property type="protein sequence ID" value="KRH77155"/>
    <property type="gene ID" value="GLYMA_01G195100"/>
</dbReference>
<keyword evidence="4" id="KW-1185">Reference proteome</keyword>
<dbReference type="Proteomes" id="UP000008827">
    <property type="component" value="Chromosome 1"/>
</dbReference>
<reference evidence="2" key="3">
    <citation type="submission" date="2018-07" db="EMBL/GenBank/DDBJ databases">
        <title>WGS assembly of Glycine max.</title>
        <authorList>
            <person name="Schmutz J."/>
            <person name="Cannon S."/>
            <person name="Schlueter J."/>
            <person name="Ma J."/>
            <person name="Mitros T."/>
            <person name="Nelson W."/>
            <person name="Hyten D."/>
            <person name="Song Q."/>
            <person name="Thelen J."/>
            <person name="Cheng J."/>
            <person name="Xu D."/>
            <person name="Hellsten U."/>
            <person name="May G."/>
            <person name="Yu Y."/>
            <person name="Sakurai T."/>
            <person name="Umezawa T."/>
            <person name="Bhattacharyya M."/>
            <person name="Sandhu D."/>
            <person name="Valliyodan B."/>
            <person name="Lindquist E."/>
            <person name="Peto M."/>
            <person name="Grant D."/>
            <person name="Shu S."/>
            <person name="Goodstein D."/>
            <person name="Barry K."/>
            <person name="Futrell-Griggs M."/>
            <person name="Abernathy B."/>
            <person name="Du J."/>
            <person name="Tian Z."/>
            <person name="Zhu L."/>
            <person name="Gill N."/>
            <person name="Joshi T."/>
            <person name="Libault M."/>
            <person name="Sethuraman A."/>
            <person name="Zhang X."/>
            <person name="Shinozaki K."/>
            <person name="Nguyen H."/>
            <person name="Wing R."/>
            <person name="Cregan P."/>
            <person name="Specht J."/>
            <person name="Grimwood J."/>
            <person name="Rokhsar D."/>
            <person name="Stacey G."/>
            <person name="Shoemaker R."/>
            <person name="Jackson S."/>
        </authorList>
    </citation>
    <scope>NUCLEOTIDE SEQUENCE</scope>
    <source>
        <tissue evidence="2">Callus</tissue>
    </source>
</reference>
<dbReference type="PaxDb" id="3847-GLYMA01G40280.1"/>
<sequence>MNPDGRKRRFNEAIVNMLYPSPDSPPQPQREQELEPVEAAFIDDGSGSDIISDNLDDCDNNASTSGNEEHDDSETTEKLTRVQRKKIRKKKLNEEAIHRGKLIGPLLPPPMLQLFDQMLLKKVMPRTTLFR</sequence>
<evidence type="ECO:0000313" key="2">
    <source>
        <dbReference type="EMBL" id="KRH77155.1"/>
    </source>
</evidence>
<organism evidence="2">
    <name type="scientific">Glycine max</name>
    <name type="common">Soybean</name>
    <name type="synonym">Glycine hispida</name>
    <dbReference type="NCBI Taxonomy" id="3847"/>
    <lineage>
        <taxon>Eukaryota</taxon>
        <taxon>Viridiplantae</taxon>
        <taxon>Streptophyta</taxon>
        <taxon>Embryophyta</taxon>
        <taxon>Tracheophyta</taxon>
        <taxon>Spermatophyta</taxon>
        <taxon>Magnoliopsida</taxon>
        <taxon>eudicotyledons</taxon>
        <taxon>Gunneridae</taxon>
        <taxon>Pentapetalae</taxon>
        <taxon>rosids</taxon>
        <taxon>fabids</taxon>
        <taxon>Fabales</taxon>
        <taxon>Fabaceae</taxon>
        <taxon>Papilionoideae</taxon>
        <taxon>50 kb inversion clade</taxon>
        <taxon>NPAAA clade</taxon>
        <taxon>indigoferoid/millettioid clade</taxon>
        <taxon>Phaseoleae</taxon>
        <taxon>Glycine</taxon>
        <taxon>Glycine subgen. Soja</taxon>
    </lineage>
</organism>
<protein>
    <submittedName>
        <fullName evidence="2 3">Uncharacterized protein</fullName>
    </submittedName>
</protein>
<reference evidence="2 3" key="1">
    <citation type="journal article" date="2010" name="Nature">
        <title>Genome sequence of the palaeopolyploid soybean.</title>
        <authorList>
            <person name="Schmutz J."/>
            <person name="Cannon S.B."/>
            <person name="Schlueter J."/>
            <person name="Ma J."/>
            <person name="Mitros T."/>
            <person name="Nelson W."/>
            <person name="Hyten D.L."/>
            <person name="Song Q."/>
            <person name="Thelen J.J."/>
            <person name="Cheng J."/>
            <person name="Xu D."/>
            <person name="Hellsten U."/>
            <person name="May G.D."/>
            <person name="Yu Y."/>
            <person name="Sakurai T."/>
            <person name="Umezawa T."/>
            <person name="Bhattacharyya M.K."/>
            <person name="Sandhu D."/>
            <person name="Valliyodan B."/>
            <person name="Lindquist E."/>
            <person name="Peto M."/>
            <person name="Grant D."/>
            <person name="Shu S."/>
            <person name="Goodstein D."/>
            <person name="Barry K."/>
            <person name="Futrell-Griggs M."/>
            <person name="Abernathy B."/>
            <person name="Du J."/>
            <person name="Tian Z."/>
            <person name="Zhu L."/>
            <person name="Gill N."/>
            <person name="Joshi T."/>
            <person name="Libault M."/>
            <person name="Sethuraman A."/>
            <person name="Zhang X.-C."/>
            <person name="Shinozaki K."/>
            <person name="Nguyen H.T."/>
            <person name="Wing R.A."/>
            <person name="Cregan P."/>
            <person name="Specht J."/>
            <person name="Grimwood J."/>
            <person name="Rokhsar D."/>
            <person name="Stacey G."/>
            <person name="Shoemaker R.C."/>
            <person name="Jackson S.A."/>
        </authorList>
    </citation>
    <scope>NUCLEOTIDE SEQUENCE [LARGE SCALE GENOMIC DNA]</scope>
    <source>
        <strain evidence="3">cv. Williams 82</strain>
        <tissue evidence="2">Callus</tissue>
    </source>
</reference>
<dbReference type="RefSeq" id="XP_003517355.1">
    <property type="nucleotide sequence ID" value="XM_003517307.4"/>
</dbReference>
<dbReference type="STRING" id="3847.I1J9G0"/>
<dbReference type="OrthoDB" id="763372at2759"/>